<dbReference type="Proteomes" id="UP001488838">
    <property type="component" value="Unassembled WGS sequence"/>
</dbReference>
<keyword evidence="3" id="KW-1185">Reference proteome</keyword>
<sequence length="241" mass="26924">MQEGYYGLHLESAPEKGRKGRAVGEESFSRGLADPTADRKGRPSELFLAKGRTLESQDVLASEGKAAFFNPELKMEKAFRIGQVQPVTGIASKAHNSQQMALWPHMKPEPDHATGGLSLGFHIYTTTEHHLSPPETCPNHQQMALQRHTWNADQAMLKFAIDMGVIHILAMSLLRMSLTRPRQLSGRGRWPEGTQVPSVPIWQFPVIEDKSAQTTDCTGVLLHGRMLLCKYLSKKENEQFP</sequence>
<dbReference type="AlphaFoldDB" id="A0AAW0HEW5"/>
<organism evidence="2 3">
    <name type="scientific">Myodes glareolus</name>
    <name type="common">Bank vole</name>
    <name type="synonym">Clethrionomys glareolus</name>
    <dbReference type="NCBI Taxonomy" id="447135"/>
    <lineage>
        <taxon>Eukaryota</taxon>
        <taxon>Metazoa</taxon>
        <taxon>Chordata</taxon>
        <taxon>Craniata</taxon>
        <taxon>Vertebrata</taxon>
        <taxon>Euteleostomi</taxon>
        <taxon>Mammalia</taxon>
        <taxon>Eutheria</taxon>
        <taxon>Euarchontoglires</taxon>
        <taxon>Glires</taxon>
        <taxon>Rodentia</taxon>
        <taxon>Myomorpha</taxon>
        <taxon>Muroidea</taxon>
        <taxon>Cricetidae</taxon>
        <taxon>Arvicolinae</taxon>
        <taxon>Myodes</taxon>
    </lineage>
</organism>
<name>A0AAW0HEW5_MYOGA</name>
<reference evidence="2 3" key="1">
    <citation type="journal article" date="2023" name="bioRxiv">
        <title>Conserved and derived expression patterns and positive selection on dental genes reveal complex evolutionary context of ever-growing rodent molars.</title>
        <authorList>
            <person name="Calamari Z.T."/>
            <person name="Song A."/>
            <person name="Cohen E."/>
            <person name="Akter M."/>
            <person name="Roy R.D."/>
            <person name="Hallikas O."/>
            <person name="Christensen M.M."/>
            <person name="Li P."/>
            <person name="Marangoni P."/>
            <person name="Jernvall J."/>
            <person name="Klein O.D."/>
        </authorList>
    </citation>
    <scope>NUCLEOTIDE SEQUENCE [LARGE SCALE GENOMIC DNA]</scope>
    <source>
        <strain evidence="2">V071</strain>
    </source>
</reference>
<proteinExistence type="predicted"/>
<evidence type="ECO:0000313" key="3">
    <source>
        <dbReference type="Proteomes" id="UP001488838"/>
    </source>
</evidence>
<feature type="region of interest" description="Disordered" evidence="1">
    <location>
        <begin position="1"/>
        <end position="42"/>
    </location>
</feature>
<gene>
    <name evidence="2" type="ORF">U0070_013434</name>
</gene>
<comment type="caution">
    <text evidence="2">The sequence shown here is derived from an EMBL/GenBank/DDBJ whole genome shotgun (WGS) entry which is preliminary data.</text>
</comment>
<accession>A0AAW0HEW5</accession>
<dbReference type="EMBL" id="JBBHLL010000556">
    <property type="protein sequence ID" value="KAK7800339.1"/>
    <property type="molecule type" value="Genomic_DNA"/>
</dbReference>
<evidence type="ECO:0000256" key="1">
    <source>
        <dbReference type="SAM" id="MobiDB-lite"/>
    </source>
</evidence>
<evidence type="ECO:0000313" key="2">
    <source>
        <dbReference type="EMBL" id="KAK7800339.1"/>
    </source>
</evidence>
<protein>
    <submittedName>
        <fullName evidence="2">Uncharacterized protein</fullName>
    </submittedName>
</protein>
<feature type="non-terminal residue" evidence="2">
    <location>
        <position position="241"/>
    </location>
</feature>
<feature type="compositionally biased region" description="Basic and acidic residues" evidence="1">
    <location>
        <begin position="12"/>
        <end position="28"/>
    </location>
</feature>